<dbReference type="Proteomes" id="UP000184693">
    <property type="component" value="Unassembled WGS sequence"/>
</dbReference>
<evidence type="ECO:0000313" key="2">
    <source>
        <dbReference type="EMBL" id="SIO47403.1"/>
    </source>
</evidence>
<dbReference type="RefSeq" id="WP_143787650.1">
    <property type="nucleotide sequence ID" value="NZ_FSRM01000002.1"/>
</dbReference>
<feature type="transmembrane region" description="Helical" evidence="1">
    <location>
        <begin position="12"/>
        <end position="30"/>
    </location>
</feature>
<dbReference type="OrthoDB" id="123418at2"/>
<protein>
    <submittedName>
        <fullName evidence="2">Uncharacterized protein</fullName>
    </submittedName>
</protein>
<name>A0A1N6JT43_9BURK</name>
<feature type="transmembrane region" description="Helical" evidence="1">
    <location>
        <begin position="136"/>
        <end position="152"/>
    </location>
</feature>
<keyword evidence="1" id="KW-0472">Membrane</keyword>
<feature type="transmembrane region" description="Helical" evidence="1">
    <location>
        <begin position="164"/>
        <end position="183"/>
    </location>
</feature>
<keyword evidence="1" id="KW-1133">Transmembrane helix</keyword>
<keyword evidence="1" id="KW-0812">Transmembrane</keyword>
<sequence>MGHNTIYAHRTGSAVGQMFFAGFGTLWMTGWCLQTHGVDWPMLGLIVLAGGTLFLWAMCDFRAFRPHVDMNAEPEARKARQRVFRWVNLVQWLAVFAVSFILSALGHPEWSTPAVVLIVGLHLIPLARIFHAPRHYVTGIALIVVALAYPWMNGGGPNYPSGEFATGAILWISALYTSLRGHLGKSSGGVVERQGVLANEVR</sequence>
<gene>
    <name evidence="2" type="ORF">SAMN05444168_4955</name>
</gene>
<feature type="transmembrane region" description="Helical" evidence="1">
    <location>
        <begin position="42"/>
        <end position="63"/>
    </location>
</feature>
<reference evidence="2 3" key="1">
    <citation type="submission" date="2016-11" db="EMBL/GenBank/DDBJ databases">
        <authorList>
            <person name="Jaros S."/>
            <person name="Januszkiewicz K."/>
            <person name="Wedrychowicz H."/>
        </authorList>
    </citation>
    <scope>NUCLEOTIDE SEQUENCE [LARGE SCALE GENOMIC DNA]</scope>
    <source>
        <strain evidence="2 3">GAS86</strain>
    </source>
</reference>
<dbReference type="EMBL" id="FSRM01000002">
    <property type="protein sequence ID" value="SIO47403.1"/>
    <property type="molecule type" value="Genomic_DNA"/>
</dbReference>
<organism evidence="2 3">
    <name type="scientific">Paraburkholderia phenazinium</name>
    <dbReference type="NCBI Taxonomy" id="60549"/>
    <lineage>
        <taxon>Bacteria</taxon>
        <taxon>Pseudomonadati</taxon>
        <taxon>Pseudomonadota</taxon>
        <taxon>Betaproteobacteria</taxon>
        <taxon>Burkholderiales</taxon>
        <taxon>Burkholderiaceae</taxon>
        <taxon>Paraburkholderia</taxon>
    </lineage>
</organism>
<feature type="transmembrane region" description="Helical" evidence="1">
    <location>
        <begin position="83"/>
        <end position="104"/>
    </location>
</feature>
<dbReference type="AlphaFoldDB" id="A0A1N6JT43"/>
<accession>A0A1N6JT43</accession>
<feature type="transmembrane region" description="Helical" evidence="1">
    <location>
        <begin position="110"/>
        <end position="129"/>
    </location>
</feature>
<evidence type="ECO:0000256" key="1">
    <source>
        <dbReference type="SAM" id="Phobius"/>
    </source>
</evidence>
<evidence type="ECO:0000313" key="3">
    <source>
        <dbReference type="Proteomes" id="UP000184693"/>
    </source>
</evidence>
<proteinExistence type="predicted"/>